<dbReference type="EMBL" id="DP000009">
    <property type="protein sequence ID" value="ABF94550.1"/>
    <property type="molecule type" value="Genomic_DNA"/>
</dbReference>
<name>Q10Q81_ORYSJ</name>
<protein>
    <submittedName>
        <fullName evidence="1">Uncharacterized protein</fullName>
    </submittedName>
</protein>
<proteinExistence type="predicted"/>
<reference evidence="1" key="1">
    <citation type="journal article" date="2005" name="Genome Res.">
        <title>Sequence, annotation, and analysis of synteny between rice chromosome 3 and diverged grass species.</title>
        <authorList>
            <consortium name="Rice Chromosome 3 Sequencing Consortium"/>
            <person name="Buell C.R."/>
            <person name="Yuan Q."/>
            <person name="Ouyang S."/>
            <person name="Liu J."/>
            <person name="Zhu W."/>
            <person name="Wang A."/>
            <person name="Maiti R."/>
            <person name="Haas B."/>
            <person name="Wortman J."/>
            <person name="Pertea M."/>
            <person name="Jones K.M."/>
            <person name="Kim M."/>
            <person name="Overton L."/>
            <person name="Tsitrin T."/>
            <person name="Fadrosh D."/>
            <person name="Bera J."/>
            <person name="Weaver B."/>
            <person name="Jin S."/>
            <person name="Johri S."/>
            <person name="Reardon M."/>
            <person name="Webb K."/>
            <person name="Hill J."/>
            <person name="Moffat K."/>
            <person name="Tallon L."/>
            <person name="Van Aken S."/>
            <person name="Lewis M."/>
            <person name="Utterback T."/>
            <person name="Feldblyum T."/>
            <person name="Zismann V."/>
            <person name="Iobst S."/>
            <person name="Hsiao J."/>
            <person name="de Vazeille A.R."/>
            <person name="Salzberg S.L."/>
            <person name="White O."/>
            <person name="Fraser C."/>
            <person name="Yu Y."/>
            <person name="Kim H."/>
            <person name="Rambo T."/>
            <person name="Currie J."/>
            <person name="Collura K."/>
            <person name="Kernodle-Thompson S."/>
            <person name="Wei F."/>
            <person name="Kudrna K."/>
            <person name="Ammiraju J.S."/>
            <person name="Luo M."/>
            <person name="Goicoechea J.L."/>
            <person name="Wing R.A."/>
            <person name="Henry D."/>
            <person name="Oates R."/>
            <person name="Palmer M."/>
            <person name="Pries G."/>
            <person name="Saski C."/>
            <person name="Simmons J."/>
            <person name="Soderlund C."/>
            <person name="Nelson W."/>
            <person name="de la Bastide M."/>
            <person name="Spiegel L."/>
            <person name="Nascimento L."/>
            <person name="Huang E."/>
            <person name="Preston R."/>
            <person name="Zutavern T."/>
            <person name="Palmer L."/>
            <person name="O'Shaughnessy A."/>
            <person name="Dike S."/>
            <person name="McCombie W.R."/>
            <person name="Minx P."/>
            <person name="Cordum H."/>
            <person name="Wilson R."/>
            <person name="Jin W."/>
            <person name="Lee H.R."/>
            <person name="Jiang J."/>
            <person name="Jackson S."/>
        </authorList>
    </citation>
    <scope>NUCLEOTIDE SEQUENCE [LARGE SCALE GENOMIC DNA]</scope>
</reference>
<organism evidence="1">
    <name type="scientific">Oryza sativa subsp. japonica</name>
    <name type="common">Rice</name>
    <dbReference type="NCBI Taxonomy" id="39947"/>
    <lineage>
        <taxon>Eukaryota</taxon>
        <taxon>Viridiplantae</taxon>
        <taxon>Streptophyta</taxon>
        <taxon>Embryophyta</taxon>
        <taxon>Tracheophyta</taxon>
        <taxon>Spermatophyta</taxon>
        <taxon>Magnoliopsida</taxon>
        <taxon>Liliopsida</taxon>
        <taxon>Poales</taxon>
        <taxon>Poaceae</taxon>
        <taxon>BOP clade</taxon>
        <taxon>Oryzoideae</taxon>
        <taxon>Oryzeae</taxon>
        <taxon>Oryzinae</taxon>
        <taxon>Oryza</taxon>
        <taxon>Oryza sativa</taxon>
    </lineage>
</organism>
<sequence>MEVVSGESTTSRHRVCHEEYAVGRAGSVLSIWCPLPDCLIFLPILKLHPLDRVPNLKVFPNCAIGGCPLDVSYPPVVQKPSCHRQARALDMAEVQGESRLYAPHRQPVRQPKFGVLPITQHLSRSCELGGYHLSYPVATYLGYPPPTGTAGYYYSGISMFGPGGTGDFYPEAWVAV</sequence>
<dbReference type="AlphaFoldDB" id="Q10Q81"/>
<gene>
    <name evidence="1" type="ordered locus">LOC_Os03g10840</name>
</gene>
<accession>Q10Q81</accession>
<evidence type="ECO:0000313" key="1">
    <source>
        <dbReference type="EMBL" id="ABF94550.1"/>
    </source>
</evidence>
<reference evidence="1" key="2">
    <citation type="submission" date="2006-06" db="EMBL/GenBank/DDBJ databases">
        <authorList>
            <person name="Buell R."/>
            <person name="Wing R.A."/>
            <person name="McCombie W.A."/>
            <person name="Ouyang S."/>
        </authorList>
    </citation>
    <scope>NUCLEOTIDE SEQUENCE</scope>
</reference>